<evidence type="ECO:0000313" key="3">
    <source>
        <dbReference type="Proteomes" id="UP000595823"/>
    </source>
</evidence>
<organism evidence="2 3">
    <name type="scientific">Salicibibacter cibarius</name>
    <dbReference type="NCBI Taxonomy" id="2743000"/>
    <lineage>
        <taxon>Bacteria</taxon>
        <taxon>Bacillati</taxon>
        <taxon>Bacillota</taxon>
        <taxon>Bacilli</taxon>
        <taxon>Bacillales</taxon>
        <taxon>Bacillaceae</taxon>
        <taxon>Salicibibacter</taxon>
    </lineage>
</organism>
<protein>
    <submittedName>
        <fullName evidence="2">Uncharacterized protein</fullName>
    </submittedName>
</protein>
<sequence>MGISIVVLIAFVLYIASQLLLIILPDHILQSAIPMEPLAVGGFVVLLMYMIKRNITFNRKQNGKKV</sequence>
<keyword evidence="3" id="KW-1185">Reference proteome</keyword>
<dbReference type="EMBL" id="CP054705">
    <property type="protein sequence ID" value="QQK77609.1"/>
    <property type="molecule type" value="Genomic_DNA"/>
</dbReference>
<dbReference type="Proteomes" id="UP000595823">
    <property type="component" value="Chromosome"/>
</dbReference>
<keyword evidence="1" id="KW-1133">Transmembrane helix</keyword>
<dbReference type="AlphaFoldDB" id="A0A7T7CD41"/>
<name>A0A7T7CD41_9BACI</name>
<feature type="transmembrane region" description="Helical" evidence="1">
    <location>
        <begin position="5"/>
        <end position="25"/>
    </location>
</feature>
<reference evidence="2 3" key="1">
    <citation type="submission" date="2020-06" db="EMBL/GenBank/DDBJ databases">
        <title>Genomic analysis of Salicibibacter sp. NKC5-3.</title>
        <authorList>
            <person name="Oh Y.J."/>
        </authorList>
    </citation>
    <scope>NUCLEOTIDE SEQUENCE [LARGE SCALE GENOMIC DNA]</scope>
    <source>
        <strain evidence="2 3">NKC5-3</strain>
    </source>
</reference>
<keyword evidence="1" id="KW-0472">Membrane</keyword>
<dbReference type="KEGG" id="scia:HUG15_19820"/>
<accession>A0A7T7CD41</accession>
<evidence type="ECO:0000256" key="1">
    <source>
        <dbReference type="SAM" id="Phobius"/>
    </source>
</evidence>
<feature type="transmembrane region" description="Helical" evidence="1">
    <location>
        <begin position="31"/>
        <end position="51"/>
    </location>
</feature>
<evidence type="ECO:0000313" key="2">
    <source>
        <dbReference type="EMBL" id="QQK77609.1"/>
    </source>
</evidence>
<keyword evidence="1" id="KW-0812">Transmembrane</keyword>
<proteinExistence type="predicted"/>
<dbReference type="RefSeq" id="WP_200125099.1">
    <property type="nucleotide sequence ID" value="NZ_CP054705.1"/>
</dbReference>
<gene>
    <name evidence="2" type="ORF">HUG15_19820</name>
</gene>